<dbReference type="GO" id="GO:0005886">
    <property type="term" value="C:plasma membrane"/>
    <property type="evidence" value="ECO:0007669"/>
    <property type="project" value="UniProtKB-SubCell"/>
</dbReference>
<dbReference type="RefSeq" id="WP_068723351.1">
    <property type="nucleotide sequence ID" value="NZ_LSKU01000001.1"/>
</dbReference>
<feature type="transmembrane region" description="Helical" evidence="6">
    <location>
        <begin position="264"/>
        <end position="282"/>
    </location>
</feature>
<evidence type="ECO:0008006" key="9">
    <source>
        <dbReference type="Google" id="ProtNLM"/>
    </source>
</evidence>
<reference evidence="7 8" key="1">
    <citation type="submission" date="2016-02" db="EMBL/GenBank/DDBJ databases">
        <title>Draft Genome for Tepidibacillus decaturensis nov. sp. Strain Z9, an Anaerobic, Moderately Thermophilic and Heterotrophic Bacterium from Deep Subsurface of the Illinois Basin, USA.</title>
        <authorList>
            <person name="Dong Y."/>
            <person name="Chang J.Y."/>
            <person name="Sanford R."/>
            <person name="Fouke B.W."/>
        </authorList>
    </citation>
    <scope>NUCLEOTIDE SEQUENCE [LARGE SCALE GENOMIC DNA]</scope>
    <source>
        <strain evidence="7 8">Z9</strain>
    </source>
</reference>
<accession>A0A135L2H0</accession>
<proteinExistence type="predicted"/>
<comment type="subcellular location">
    <subcellularLocation>
        <location evidence="1">Cell membrane</location>
        <topology evidence="1">Multi-pass membrane protein</topology>
    </subcellularLocation>
</comment>
<evidence type="ECO:0000313" key="8">
    <source>
        <dbReference type="Proteomes" id="UP000070352"/>
    </source>
</evidence>
<dbReference type="CDD" id="cd06173">
    <property type="entry name" value="MFS_MefA_like"/>
    <property type="match status" value="1"/>
</dbReference>
<dbReference type="Gene3D" id="1.20.1250.20">
    <property type="entry name" value="MFS general substrate transporter like domains"/>
    <property type="match status" value="1"/>
</dbReference>
<dbReference type="OrthoDB" id="2276409at2"/>
<dbReference type="Pfam" id="PF07690">
    <property type="entry name" value="MFS_1"/>
    <property type="match status" value="1"/>
</dbReference>
<evidence type="ECO:0000313" key="7">
    <source>
        <dbReference type="EMBL" id="KXG43175.1"/>
    </source>
</evidence>
<keyword evidence="5 6" id="KW-0472">Membrane</keyword>
<organism evidence="7 8">
    <name type="scientific">Tepidibacillus decaturensis</name>
    <dbReference type="NCBI Taxonomy" id="1413211"/>
    <lineage>
        <taxon>Bacteria</taxon>
        <taxon>Bacillati</taxon>
        <taxon>Bacillota</taxon>
        <taxon>Bacilli</taxon>
        <taxon>Bacillales</taxon>
        <taxon>Bacillaceae</taxon>
        <taxon>Tepidibacillus</taxon>
    </lineage>
</organism>
<dbReference type="InterPro" id="IPR022324">
    <property type="entry name" value="Bacilysin_exporter_BacE_put"/>
</dbReference>
<feature type="transmembrane region" description="Helical" evidence="6">
    <location>
        <begin position="55"/>
        <end position="75"/>
    </location>
</feature>
<keyword evidence="3 6" id="KW-0812">Transmembrane</keyword>
<dbReference type="Proteomes" id="UP000070352">
    <property type="component" value="Unassembled WGS sequence"/>
</dbReference>
<feature type="transmembrane region" description="Helical" evidence="6">
    <location>
        <begin position="110"/>
        <end position="129"/>
    </location>
</feature>
<evidence type="ECO:0000256" key="5">
    <source>
        <dbReference type="ARBA" id="ARBA00023136"/>
    </source>
</evidence>
<comment type="caution">
    <text evidence="7">The sequence shown here is derived from an EMBL/GenBank/DDBJ whole genome shotgun (WGS) entry which is preliminary data.</text>
</comment>
<feature type="transmembrane region" description="Helical" evidence="6">
    <location>
        <begin position="82"/>
        <end position="104"/>
    </location>
</feature>
<feature type="transmembrane region" description="Helical" evidence="6">
    <location>
        <begin position="227"/>
        <end position="252"/>
    </location>
</feature>
<evidence type="ECO:0000256" key="2">
    <source>
        <dbReference type="ARBA" id="ARBA00022475"/>
    </source>
</evidence>
<dbReference type="EMBL" id="LSKU01000001">
    <property type="protein sequence ID" value="KXG43175.1"/>
    <property type="molecule type" value="Genomic_DNA"/>
</dbReference>
<dbReference type="PANTHER" id="PTHR23513:SF6">
    <property type="entry name" value="MAJOR FACILITATOR SUPERFAMILY ASSOCIATED DOMAIN-CONTAINING PROTEIN"/>
    <property type="match status" value="1"/>
</dbReference>
<sequence length="407" mass="45221">MELMRGLPVKKEWMNRSFGLLMVGRFISQLGDKLYLLALPWLVLELTHSALSSSITFALEIIPQVLLAPFIGVFVDRKSRKLLMVFSDWVRGIIVGVITILAYLGNIQMIHIYLSAFLLATFTLLFDSASEGYIPKVVAKSYLVEANANLTFINTLMRLIGPALAGILIAWIGAAGTIGINAISFILSGMVLSFLNKDDAENSGNKKVNKILEDISEGFQYLTKHEILFPIALFSTFMNMGIFLVQALLIYGSKEILGYGPEETSIIFWVSGIVASITTLLLKPLKKIATKGKIVRFGSIGVFFSIFILVLNESLVTFTVSYTLLLMIGIIVNVNMMAYRQEIIPDHLFGRVMTSSRVLVNVFSPISMIAAGYLASKYSTQLVFEIAAVIIFCNVLYAWFSKMRQIE</sequence>
<keyword evidence="8" id="KW-1185">Reference proteome</keyword>
<feature type="transmembrane region" description="Helical" evidence="6">
    <location>
        <begin position="178"/>
        <end position="196"/>
    </location>
</feature>
<gene>
    <name evidence="7" type="ORF">U473_03430</name>
</gene>
<dbReference type="PRINTS" id="PR01988">
    <property type="entry name" value="EXPORTERBACE"/>
</dbReference>
<dbReference type="SUPFAM" id="SSF103473">
    <property type="entry name" value="MFS general substrate transporter"/>
    <property type="match status" value="1"/>
</dbReference>
<name>A0A135L2H0_9BACI</name>
<evidence type="ECO:0000256" key="6">
    <source>
        <dbReference type="SAM" id="Phobius"/>
    </source>
</evidence>
<evidence type="ECO:0000256" key="1">
    <source>
        <dbReference type="ARBA" id="ARBA00004651"/>
    </source>
</evidence>
<dbReference type="PANTHER" id="PTHR23513">
    <property type="entry name" value="INTEGRAL MEMBRANE EFFLUX PROTEIN-RELATED"/>
    <property type="match status" value="1"/>
</dbReference>
<dbReference type="STRING" id="1413211.U473_03430"/>
<feature type="transmembrane region" description="Helical" evidence="6">
    <location>
        <begin position="382"/>
        <end position="400"/>
    </location>
</feature>
<keyword evidence="2" id="KW-1003">Cell membrane</keyword>
<feature type="transmembrane region" description="Helical" evidence="6">
    <location>
        <begin position="150"/>
        <end position="172"/>
    </location>
</feature>
<feature type="transmembrane region" description="Helical" evidence="6">
    <location>
        <begin position="358"/>
        <end position="376"/>
    </location>
</feature>
<dbReference type="GO" id="GO:0022857">
    <property type="term" value="F:transmembrane transporter activity"/>
    <property type="evidence" value="ECO:0007669"/>
    <property type="project" value="InterPro"/>
</dbReference>
<dbReference type="InterPro" id="IPR036259">
    <property type="entry name" value="MFS_trans_sf"/>
</dbReference>
<evidence type="ECO:0000256" key="4">
    <source>
        <dbReference type="ARBA" id="ARBA00022989"/>
    </source>
</evidence>
<dbReference type="InterPro" id="IPR011701">
    <property type="entry name" value="MFS"/>
</dbReference>
<feature type="transmembrane region" description="Helical" evidence="6">
    <location>
        <begin position="294"/>
        <end position="312"/>
    </location>
</feature>
<keyword evidence="4 6" id="KW-1133">Transmembrane helix</keyword>
<dbReference type="AlphaFoldDB" id="A0A135L2H0"/>
<evidence type="ECO:0000256" key="3">
    <source>
        <dbReference type="ARBA" id="ARBA00022692"/>
    </source>
</evidence>
<feature type="transmembrane region" description="Helical" evidence="6">
    <location>
        <begin position="20"/>
        <end position="43"/>
    </location>
</feature>
<feature type="transmembrane region" description="Helical" evidence="6">
    <location>
        <begin position="318"/>
        <end position="338"/>
    </location>
</feature>
<protein>
    <recommendedName>
        <fullName evidence="9">Major facilitator superfamily (MFS) profile domain-containing protein</fullName>
    </recommendedName>
</protein>